<evidence type="ECO:0000313" key="2">
    <source>
        <dbReference type="EMBL" id="SPD30606.1"/>
    </source>
</evidence>
<dbReference type="AlphaFoldDB" id="A0A2N9IZ41"/>
<feature type="compositionally biased region" description="Basic and acidic residues" evidence="1">
    <location>
        <begin position="17"/>
        <end position="37"/>
    </location>
</feature>
<sequence>MSSTTTKYFSTVQSSRRPVENKNKNENKSKDKNNDKRSYQCTICGTKFESSADRKDCQNKHNNDTGESSHRNEGEGGNRA</sequence>
<name>A0A2N9IZ41_FAGSY</name>
<feature type="region of interest" description="Disordered" evidence="1">
    <location>
        <begin position="51"/>
        <end position="80"/>
    </location>
</feature>
<accession>A0A2N9IZ41</accession>
<feature type="compositionally biased region" description="Polar residues" evidence="1">
    <location>
        <begin position="1"/>
        <end position="16"/>
    </location>
</feature>
<gene>
    <name evidence="2" type="ORF">FSB_LOCUS58488</name>
</gene>
<evidence type="ECO:0000256" key="1">
    <source>
        <dbReference type="SAM" id="MobiDB-lite"/>
    </source>
</evidence>
<evidence type="ECO:0008006" key="3">
    <source>
        <dbReference type="Google" id="ProtNLM"/>
    </source>
</evidence>
<reference evidence="2" key="1">
    <citation type="submission" date="2018-02" db="EMBL/GenBank/DDBJ databases">
        <authorList>
            <person name="Cohen D.B."/>
            <person name="Kent A.D."/>
        </authorList>
    </citation>
    <scope>NUCLEOTIDE SEQUENCE</scope>
</reference>
<organism evidence="2">
    <name type="scientific">Fagus sylvatica</name>
    <name type="common">Beechnut</name>
    <dbReference type="NCBI Taxonomy" id="28930"/>
    <lineage>
        <taxon>Eukaryota</taxon>
        <taxon>Viridiplantae</taxon>
        <taxon>Streptophyta</taxon>
        <taxon>Embryophyta</taxon>
        <taxon>Tracheophyta</taxon>
        <taxon>Spermatophyta</taxon>
        <taxon>Magnoliopsida</taxon>
        <taxon>eudicotyledons</taxon>
        <taxon>Gunneridae</taxon>
        <taxon>Pentapetalae</taxon>
        <taxon>rosids</taxon>
        <taxon>fabids</taxon>
        <taxon>Fagales</taxon>
        <taxon>Fagaceae</taxon>
        <taxon>Fagus</taxon>
    </lineage>
</organism>
<feature type="region of interest" description="Disordered" evidence="1">
    <location>
        <begin position="1"/>
        <end position="37"/>
    </location>
</feature>
<protein>
    <recommendedName>
        <fullName evidence="3">C2H2-type domain-containing protein</fullName>
    </recommendedName>
</protein>
<dbReference type="EMBL" id="OIVN01006325">
    <property type="protein sequence ID" value="SPD30606.1"/>
    <property type="molecule type" value="Genomic_DNA"/>
</dbReference>
<proteinExistence type="predicted"/>